<dbReference type="InterPro" id="IPR013515">
    <property type="entry name" value="Phytochrome_cen-reg"/>
</dbReference>
<keyword evidence="10" id="KW-1185">Reference proteome</keyword>
<dbReference type="Pfam" id="PF01590">
    <property type="entry name" value="GAF"/>
    <property type="match status" value="1"/>
</dbReference>
<dbReference type="Gene3D" id="3.30.70.270">
    <property type="match status" value="1"/>
</dbReference>
<keyword evidence="2" id="KW-0600">Photoreceptor protein</keyword>
<dbReference type="NCBIfam" id="TIGR00254">
    <property type="entry name" value="GGDEF"/>
    <property type="match status" value="1"/>
</dbReference>
<comment type="caution">
    <text evidence="9">The sequence shown here is derived from an EMBL/GenBank/DDBJ whole genome shotgun (WGS) entry which is preliminary data.</text>
</comment>
<dbReference type="InterPro" id="IPR029016">
    <property type="entry name" value="GAF-like_dom_sf"/>
</dbReference>
<keyword evidence="5" id="KW-0675">Receptor</keyword>
<evidence type="ECO:0000256" key="1">
    <source>
        <dbReference type="ARBA" id="ARBA00012528"/>
    </source>
</evidence>
<keyword evidence="4" id="KW-0157">Chromophore</keyword>
<dbReference type="InterPro" id="IPR043128">
    <property type="entry name" value="Rev_trsase/Diguanyl_cyclase"/>
</dbReference>
<evidence type="ECO:0000256" key="5">
    <source>
        <dbReference type="ARBA" id="ARBA00023170"/>
    </source>
</evidence>
<evidence type="ECO:0000256" key="4">
    <source>
        <dbReference type="ARBA" id="ARBA00022991"/>
    </source>
</evidence>
<keyword evidence="3" id="KW-0716">Sensory transduction</keyword>
<name>A0ABP7DEL1_9GAMM</name>
<dbReference type="InterPro" id="IPR013654">
    <property type="entry name" value="PAS_2"/>
</dbReference>
<dbReference type="Gene3D" id="3.30.450.20">
    <property type="entry name" value="PAS domain"/>
    <property type="match status" value="1"/>
</dbReference>
<dbReference type="InterPro" id="IPR050469">
    <property type="entry name" value="Diguanylate_Cyclase"/>
</dbReference>
<dbReference type="EMBL" id="BAABDS010000010">
    <property type="protein sequence ID" value="GAA3704558.1"/>
    <property type="molecule type" value="Genomic_DNA"/>
</dbReference>
<dbReference type="InterPro" id="IPR035965">
    <property type="entry name" value="PAS-like_dom_sf"/>
</dbReference>
<evidence type="ECO:0000256" key="2">
    <source>
        <dbReference type="ARBA" id="ARBA00022543"/>
    </source>
</evidence>
<dbReference type="SMART" id="SM00267">
    <property type="entry name" value="GGDEF"/>
    <property type="match status" value="1"/>
</dbReference>
<dbReference type="Pfam" id="PF08446">
    <property type="entry name" value="PAS_2"/>
    <property type="match status" value="1"/>
</dbReference>
<dbReference type="SUPFAM" id="SSF55781">
    <property type="entry name" value="GAF domain-like"/>
    <property type="match status" value="2"/>
</dbReference>
<organism evidence="9 10">
    <name type="scientific">Oceanisphaera sediminis</name>
    <dbReference type="NCBI Taxonomy" id="981381"/>
    <lineage>
        <taxon>Bacteria</taxon>
        <taxon>Pseudomonadati</taxon>
        <taxon>Pseudomonadota</taxon>
        <taxon>Gammaproteobacteria</taxon>
        <taxon>Aeromonadales</taxon>
        <taxon>Aeromonadaceae</taxon>
        <taxon>Oceanisphaera</taxon>
    </lineage>
</organism>
<reference evidence="10" key="1">
    <citation type="journal article" date="2019" name="Int. J. Syst. Evol. Microbiol.">
        <title>The Global Catalogue of Microorganisms (GCM) 10K type strain sequencing project: providing services to taxonomists for standard genome sequencing and annotation.</title>
        <authorList>
            <consortium name="The Broad Institute Genomics Platform"/>
            <consortium name="The Broad Institute Genome Sequencing Center for Infectious Disease"/>
            <person name="Wu L."/>
            <person name="Ma J."/>
        </authorList>
    </citation>
    <scope>NUCLEOTIDE SEQUENCE [LARGE SCALE GENOMIC DNA]</scope>
    <source>
        <strain evidence="10">JCM 17329</strain>
    </source>
</reference>
<dbReference type="InterPro" id="IPR016132">
    <property type="entry name" value="Phyto_chromo_attachment"/>
</dbReference>
<evidence type="ECO:0000313" key="10">
    <source>
        <dbReference type="Proteomes" id="UP001501479"/>
    </source>
</evidence>
<dbReference type="InterPro" id="IPR001294">
    <property type="entry name" value="Phytochrome"/>
</dbReference>
<dbReference type="PANTHER" id="PTHR45138:SF9">
    <property type="entry name" value="DIGUANYLATE CYCLASE DGCM-RELATED"/>
    <property type="match status" value="1"/>
</dbReference>
<dbReference type="Pfam" id="PF00990">
    <property type="entry name" value="GGDEF"/>
    <property type="match status" value="1"/>
</dbReference>
<dbReference type="EC" id="2.7.7.65" evidence="1"/>
<dbReference type="CDD" id="cd01949">
    <property type="entry name" value="GGDEF"/>
    <property type="match status" value="1"/>
</dbReference>
<evidence type="ECO:0000259" key="8">
    <source>
        <dbReference type="PROSITE" id="PS50887"/>
    </source>
</evidence>
<evidence type="ECO:0000313" key="9">
    <source>
        <dbReference type="EMBL" id="GAA3704558.1"/>
    </source>
</evidence>
<comment type="catalytic activity">
    <reaction evidence="6">
        <text>2 GTP = 3',3'-c-di-GMP + 2 diphosphate</text>
        <dbReference type="Rhea" id="RHEA:24898"/>
        <dbReference type="ChEBI" id="CHEBI:33019"/>
        <dbReference type="ChEBI" id="CHEBI:37565"/>
        <dbReference type="ChEBI" id="CHEBI:58805"/>
        <dbReference type="EC" id="2.7.7.65"/>
    </reaction>
</comment>
<dbReference type="SUPFAM" id="SSF55073">
    <property type="entry name" value="Nucleotide cyclase"/>
    <property type="match status" value="1"/>
</dbReference>
<dbReference type="Gene3D" id="3.30.450.40">
    <property type="match status" value="1"/>
</dbReference>
<accession>A0ABP7DEL1</accession>
<dbReference type="PROSITE" id="PS50887">
    <property type="entry name" value="GGDEF"/>
    <property type="match status" value="1"/>
</dbReference>
<sequence>MPPKITPELTALQAQCNREAVHAPGAIQPAGCLLSLDHELAVIVQISANIEQVLGIGVSQALQATPSQLLGARLINRLRQELQQRERLPGTLTIHRQINGCRCRFRIIAYRHRQRVLIELERVGGMTEQRLLPAVNEWLTRIAGAETEDTLLQLLVEAVRSLTGHDRVMVYRFDADWHGTVVAESRSEQASGYLGHSFPASDIPPQVRGLYLINPVRSIPDATVAAVPLVPAVDPEHPEPLDLSPGVLRAVSPRHLDYMCNMGVQAALSVAIQGDSGLWGLLACHGLVPTSLSPLVRDAVYTLVQMTTQRLFLLKSRDETAYLRRVQECRELLGEAQTGFQEPGELLQHRSKEWLDVFNAGGVALIHNGRICSSGQVPPKDELSRVGAWLNAHHQGSGVWCSQHLASTPLSDVCGRPEYAGLLAVPLPVDAKQRDWLLLFRAERLKSYRWAGRLEAMSQMEDGQRILSPQRSFETWVEEVHEQSDPWLPREQRAALDIGEDVTVAILVKAISDLNNRLTQVNRRLEGIATTDALTRVWNRYRIEQAIETDIGLAVRLGQPLALLMLDVDFFKRINDRHGHEAGDAVLATLAEVITRTLRDNDCLGRWGGEEFVILASGCGLDDGKALAERIRRAVGATDFGAAGRVTISLGVSQWRPGDDRKSLVERADTAMYAAKQGGRNRVMVEDDQGSIP</sequence>
<feature type="domain" description="Phytochrome chromophore attachment site" evidence="7">
    <location>
        <begin position="147"/>
        <end position="309"/>
    </location>
</feature>
<dbReference type="InterPro" id="IPR003018">
    <property type="entry name" value="GAF"/>
</dbReference>
<evidence type="ECO:0000256" key="6">
    <source>
        <dbReference type="ARBA" id="ARBA00034247"/>
    </source>
</evidence>
<evidence type="ECO:0000259" key="7">
    <source>
        <dbReference type="PROSITE" id="PS50046"/>
    </source>
</evidence>
<dbReference type="PANTHER" id="PTHR45138">
    <property type="entry name" value="REGULATORY COMPONENTS OF SENSORY TRANSDUCTION SYSTEM"/>
    <property type="match status" value="1"/>
</dbReference>
<dbReference type="SMART" id="SM00065">
    <property type="entry name" value="GAF"/>
    <property type="match status" value="1"/>
</dbReference>
<dbReference type="InterPro" id="IPR000160">
    <property type="entry name" value="GGDEF_dom"/>
</dbReference>
<dbReference type="InterPro" id="IPR043150">
    <property type="entry name" value="Phytochrome_PHY_sf"/>
</dbReference>
<feature type="domain" description="GGDEF" evidence="8">
    <location>
        <begin position="559"/>
        <end position="688"/>
    </location>
</feature>
<dbReference type="RefSeq" id="WP_344962872.1">
    <property type="nucleotide sequence ID" value="NZ_BAABDS010000010.1"/>
</dbReference>
<dbReference type="Gene3D" id="3.30.450.270">
    <property type="match status" value="1"/>
</dbReference>
<gene>
    <name evidence="9" type="ORF">GCM10022421_09210</name>
</gene>
<evidence type="ECO:0000256" key="3">
    <source>
        <dbReference type="ARBA" id="ARBA00022606"/>
    </source>
</evidence>
<dbReference type="Pfam" id="PF00360">
    <property type="entry name" value="PHY"/>
    <property type="match status" value="1"/>
</dbReference>
<dbReference type="PRINTS" id="PR01033">
    <property type="entry name" value="PHYTOCHROME"/>
</dbReference>
<protein>
    <recommendedName>
        <fullName evidence="1">diguanylate cyclase</fullName>
        <ecNumber evidence="1">2.7.7.65</ecNumber>
    </recommendedName>
</protein>
<dbReference type="Proteomes" id="UP001501479">
    <property type="component" value="Unassembled WGS sequence"/>
</dbReference>
<dbReference type="InterPro" id="IPR029787">
    <property type="entry name" value="Nucleotide_cyclase"/>
</dbReference>
<dbReference type="PROSITE" id="PS50046">
    <property type="entry name" value="PHYTOCHROME_2"/>
    <property type="match status" value="1"/>
</dbReference>
<dbReference type="SUPFAM" id="SSF55785">
    <property type="entry name" value="PYP-like sensor domain (PAS domain)"/>
    <property type="match status" value="1"/>
</dbReference>
<proteinExistence type="predicted"/>